<gene>
    <name evidence="1" type="ORF">AMETH_3303</name>
</gene>
<evidence type="ECO:0000313" key="1">
    <source>
        <dbReference type="EMBL" id="AIJ23395.1"/>
    </source>
</evidence>
<dbReference type="EMBL" id="CP009110">
    <property type="protein sequence ID" value="AIJ23395.1"/>
    <property type="molecule type" value="Genomic_DNA"/>
</dbReference>
<reference evidence="1 2" key="1">
    <citation type="submission" date="2014-07" db="EMBL/GenBank/DDBJ databases">
        <title>Whole Genome Sequence of the Amycolatopsis methanolica 239.</title>
        <authorList>
            <person name="Tang B."/>
        </authorList>
    </citation>
    <scope>NUCLEOTIDE SEQUENCE [LARGE SCALE GENOMIC DNA]</scope>
    <source>
        <strain evidence="1 2">239</strain>
    </source>
</reference>
<sequence length="125" mass="13816">MRRLAILNSRAHRTFVPAWYAVFSRAGSLGRSPLAGAFAKVLPLAGIKDAALRKPLRDGVFDRETLDDYLGWMRDPEGARWVLHCFSQYRVPARADLAAGLGDIPCPTAIVWGTGDDYLRTTIAE</sequence>
<name>A0A076MXD4_AMYME</name>
<dbReference type="SUPFAM" id="SSF53474">
    <property type="entry name" value="alpha/beta-Hydrolases"/>
    <property type="match status" value="1"/>
</dbReference>
<proteinExistence type="predicted"/>
<keyword evidence="2" id="KW-1185">Reference proteome</keyword>
<protein>
    <submittedName>
        <fullName evidence="1">Hydrolase</fullName>
    </submittedName>
</protein>
<accession>A0A076MXD4</accession>
<dbReference type="HOGENOM" id="CLU_1987968_0_0_11"/>
<dbReference type="Proteomes" id="UP000062973">
    <property type="component" value="Chromosome"/>
</dbReference>
<dbReference type="GO" id="GO:0016787">
    <property type="term" value="F:hydrolase activity"/>
    <property type="evidence" value="ECO:0007669"/>
    <property type="project" value="UniProtKB-KW"/>
</dbReference>
<organism evidence="1 2">
    <name type="scientific">Amycolatopsis methanolica 239</name>
    <dbReference type="NCBI Taxonomy" id="1068978"/>
    <lineage>
        <taxon>Bacteria</taxon>
        <taxon>Bacillati</taxon>
        <taxon>Actinomycetota</taxon>
        <taxon>Actinomycetes</taxon>
        <taxon>Pseudonocardiales</taxon>
        <taxon>Pseudonocardiaceae</taxon>
        <taxon>Amycolatopsis</taxon>
        <taxon>Amycolatopsis methanolica group</taxon>
    </lineage>
</organism>
<dbReference type="Gene3D" id="3.40.50.1820">
    <property type="entry name" value="alpha/beta hydrolase"/>
    <property type="match status" value="1"/>
</dbReference>
<evidence type="ECO:0000313" key="2">
    <source>
        <dbReference type="Proteomes" id="UP000062973"/>
    </source>
</evidence>
<dbReference type="AlphaFoldDB" id="A0A076MXD4"/>
<keyword evidence="1" id="KW-0378">Hydrolase</keyword>
<dbReference type="InterPro" id="IPR029058">
    <property type="entry name" value="AB_hydrolase_fold"/>
</dbReference>
<dbReference type="eggNOG" id="COG2267">
    <property type="taxonomic scope" value="Bacteria"/>
</dbReference>
<dbReference type="KEGG" id="amq:AMETH_3303"/>